<dbReference type="OrthoDB" id="3555448at2"/>
<evidence type="ECO:0000313" key="3">
    <source>
        <dbReference type="Proteomes" id="UP000239203"/>
    </source>
</evidence>
<dbReference type="EMBL" id="PTIX01000028">
    <property type="protein sequence ID" value="PPK63409.1"/>
    <property type="molecule type" value="Genomic_DNA"/>
</dbReference>
<organism evidence="2 3">
    <name type="scientific">Actinokineospora auranticolor</name>
    <dbReference type="NCBI Taxonomy" id="155976"/>
    <lineage>
        <taxon>Bacteria</taxon>
        <taxon>Bacillati</taxon>
        <taxon>Actinomycetota</taxon>
        <taxon>Actinomycetes</taxon>
        <taxon>Pseudonocardiales</taxon>
        <taxon>Pseudonocardiaceae</taxon>
        <taxon>Actinokineospora</taxon>
    </lineage>
</organism>
<proteinExistence type="predicted"/>
<keyword evidence="3" id="KW-1185">Reference proteome</keyword>
<dbReference type="Proteomes" id="UP000239203">
    <property type="component" value="Unassembled WGS sequence"/>
</dbReference>
<reference evidence="2 3" key="1">
    <citation type="submission" date="2018-02" db="EMBL/GenBank/DDBJ databases">
        <title>Genomic Encyclopedia of Archaeal and Bacterial Type Strains, Phase II (KMG-II): from individual species to whole genera.</title>
        <authorList>
            <person name="Goeker M."/>
        </authorList>
    </citation>
    <scope>NUCLEOTIDE SEQUENCE [LARGE SCALE GENOMIC DNA]</scope>
    <source>
        <strain evidence="2 3">YU 961-1</strain>
    </source>
</reference>
<gene>
    <name evidence="2" type="ORF">CLV40_12821</name>
</gene>
<sequence length="200" mass="21129">MPIRTNRGRAAVYRKLWGWPLRSPRHLGVAVFLAALVLTAAGIVVPKLIGAKAAPQVPAGAAAPPGVTSLVPTPSVLTTTSPLPTRLTSTPSPTSSRGVAPAPALEVVRQWAEQWVNHDGSAQEWLARLRPYMTEEYAAVMASVDPANVLATKVTGPVRAEASFAKSVEAEVPTDQGTVHVTAIETNMGWKVAAYEQGRP</sequence>
<accession>A0A2S6GDV4</accession>
<evidence type="ECO:0000313" key="2">
    <source>
        <dbReference type="EMBL" id="PPK63409.1"/>
    </source>
</evidence>
<protein>
    <submittedName>
        <fullName evidence="2">Uncharacterized protein</fullName>
    </submittedName>
</protein>
<evidence type="ECO:0000256" key="1">
    <source>
        <dbReference type="SAM" id="MobiDB-lite"/>
    </source>
</evidence>
<name>A0A2S6GDV4_9PSEU</name>
<feature type="compositionally biased region" description="Low complexity" evidence="1">
    <location>
        <begin position="61"/>
        <end position="97"/>
    </location>
</feature>
<dbReference type="AlphaFoldDB" id="A0A2S6GDV4"/>
<comment type="caution">
    <text evidence="2">The sequence shown here is derived from an EMBL/GenBank/DDBJ whole genome shotgun (WGS) entry which is preliminary data.</text>
</comment>
<feature type="region of interest" description="Disordered" evidence="1">
    <location>
        <begin position="61"/>
        <end position="100"/>
    </location>
</feature>